<gene>
    <name evidence="3" type="ORF">VITFI_CDS2566</name>
</gene>
<dbReference type="OrthoDB" id="9806213at2"/>
<dbReference type="InterPro" id="IPR018891">
    <property type="entry name" value="AIPR_C"/>
</dbReference>
<reference evidence="3 4" key="1">
    <citation type="submission" date="2017-07" db="EMBL/GenBank/DDBJ databases">
        <title>Complete Genome Sequence of the cosmetic ferment Vitreoscilla filiformis (ATCC15551).</title>
        <authorList>
            <person name="Contreras S."/>
            <person name="Sagory-Zalkind P."/>
            <person name="Blanquart H."/>
            <person name="Iltis A."/>
            <person name="Morand S.C."/>
        </authorList>
    </citation>
    <scope>NUCLEOTIDE SEQUENCE [LARGE SCALE GENOMIC DNA]</scope>
    <source>
        <strain evidence="3 4">ATCC 15551</strain>
    </source>
</reference>
<sequence length="600" mass="66939">MTLEEFLETTQARVRSEIEARILGETTSYPHAESVFTEIVMQHMADIGMTGDPELCHISLKLGNQKLRLSGYAVMDEGERLDLFVSLYEGATSLREIPDADAQTAIKHCLSFLSACADGKLLAKIDASTEAYALAVTIRDAYPTLDQIRVFVLTDRRAKNRQFAAKEIGGKLIRLEMMDIERLFRHLSEGNPRDELVINFADVCGEPLPCVYVPAEQSGYDYALAAIPGEALRLLYERFSTRLLEANVRSFLNSTNKVNKGIRETLKSQPDRFLAYNNGIVIVADEAVMQPSVTGHDCIAALKGMQIVNGGQTTASIYFSKRKDPSINLAPVRVPAKIIILKSRSGTAEENLISDISRFANSQSAVKVSDLSANQPYHIDMERLSQTVYCPDGEQKWFYERASGSYATMLALNGKTATQLAKLKKDIPSTKRITKTDLAKYLNTWDQLPHVVSKGSQKNFAEFMEKLAEAGDETSSGNNKPDVQAWKHAVAKAILFKRTSAFMRTRFLSFQANVTTYVIALLAHKLGSRINLDRIWEAQSISHGLRRQIETWSDEVNKHLHDSARGKMISEWAKRPECWQAIRDASYSPAVTTDIIEIGA</sequence>
<evidence type="ECO:0000259" key="1">
    <source>
        <dbReference type="Pfam" id="PF10592"/>
    </source>
</evidence>
<organism evidence="3 4">
    <name type="scientific">Vitreoscilla filiformis</name>
    <dbReference type="NCBI Taxonomy" id="63"/>
    <lineage>
        <taxon>Bacteria</taxon>
        <taxon>Pseudomonadati</taxon>
        <taxon>Pseudomonadota</taxon>
        <taxon>Betaproteobacteria</taxon>
        <taxon>Neisseriales</taxon>
        <taxon>Neisseriaceae</taxon>
        <taxon>Vitreoscilla</taxon>
    </lineage>
</organism>
<keyword evidence="4" id="KW-1185">Reference proteome</keyword>
<dbReference type="InterPro" id="IPR055101">
    <property type="entry name" value="AIPR_N"/>
</dbReference>
<evidence type="ECO:0000259" key="2">
    <source>
        <dbReference type="Pfam" id="PF22879"/>
    </source>
</evidence>
<dbReference type="EMBL" id="CP022423">
    <property type="protein sequence ID" value="ASM78343.1"/>
    <property type="molecule type" value="Genomic_DNA"/>
</dbReference>
<dbReference type="AlphaFoldDB" id="A0A221KHN3"/>
<feature type="domain" description="Abortive phage infection protein C-terminal" evidence="1">
    <location>
        <begin position="244"/>
        <end position="563"/>
    </location>
</feature>
<evidence type="ECO:0000313" key="3">
    <source>
        <dbReference type="EMBL" id="ASM78343.1"/>
    </source>
</evidence>
<feature type="domain" description="Abortive infection phage resistance protein N-terminal" evidence="2">
    <location>
        <begin position="36"/>
        <end position="185"/>
    </location>
</feature>
<dbReference type="RefSeq" id="WP_089417288.1">
    <property type="nucleotide sequence ID" value="NZ_CP022423.1"/>
</dbReference>
<evidence type="ECO:0000313" key="4">
    <source>
        <dbReference type="Proteomes" id="UP000199729"/>
    </source>
</evidence>
<proteinExistence type="predicted"/>
<evidence type="ECO:0008006" key="5">
    <source>
        <dbReference type="Google" id="ProtNLM"/>
    </source>
</evidence>
<dbReference type="Pfam" id="PF10592">
    <property type="entry name" value="AIPR"/>
    <property type="match status" value="1"/>
</dbReference>
<protein>
    <recommendedName>
        <fullName evidence="5">Abortive phage infection protein</fullName>
    </recommendedName>
</protein>
<name>A0A221KHN3_VITFI</name>
<dbReference type="KEGG" id="vff:VITFI_CDS2566"/>
<dbReference type="Proteomes" id="UP000199729">
    <property type="component" value="Chromosome"/>
</dbReference>
<dbReference type="Pfam" id="PF22879">
    <property type="entry name" value="AIPR_N"/>
    <property type="match status" value="1"/>
</dbReference>
<accession>A0A221KHN3</accession>